<evidence type="ECO:0000256" key="5">
    <source>
        <dbReference type="ARBA" id="ARBA00022989"/>
    </source>
</evidence>
<comment type="subcellular location">
    <subcellularLocation>
        <location evidence="1">Cell membrane</location>
        <topology evidence="1">Multi-pass membrane protein</topology>
    </subcellularLocation>
</comment>
<gene>
    <name evidence="9" type="ordered locus">SBI_00824</name>
</gene>
<dbReference type="Proteomes" id="UP000000377">
    <property type="component" value="Chromosome"/>
</dbReference>
<feature type="transmembrane region" description="Helical" evidence="7">
    <location>
        <begin position="292"/>
        <end position="313"/>
    </location>
</feature>
<feature type="transmembrane region" description="Helical" evidence="7">
    <location>
        <begin position="576"/>
        <end position="597"/>
    </location>
</feature>
<evidence type="ECO:0000256" key="2">
    <source>
        <dbReference type="ARBA" id="ARBA00010157"/>
    </source>
</evidence>
<keyword evidence="6 7" id="KW-0472">Membrane</keyword>
<feature type="transmembrane region" description="Helical" evidence="7">
    <location>
        <begin position="319"/>
        <end position="343"/>
    </location>
</feature>
<feature type="domain" description="SSD" evidence="8">
    <location>
        <begin position="217"/>
        <end position="342"/>
    </location>
</feature>
<keyword evidence="4 7" id="KW-0812">Transmembrane</keyword>
<protein>
    <submittedName>
        <fullName evidence="9">MMPL domain-containing protein</fullName>
    </submittedName>
</protein>
<dbReference type="HOGENOM" id="CLU_005108_5_1_11"/>
<dbReference type="Pfam" id="PF03176">
    <property type="entry name" value="MMPL"/>
    <property type="match status" value="2"/>
</dbReference>
<feature type="transmembrane region" description="Helical" evidence="7">
    <location>
        <begin position="549"/>
        <end position="569"/>
    </location>
</feature>
<reference evidence="9 10" key="1">
    <citation type="journal article" date="2010" name="J. Bacteriol.">
        <title>Genome sequence of the milbemycin-producing bacterium Streptomyces bingchenggensis.</title>
        <authorList>
            <person name="Wang X.J."/>
            <person name="Yan Y.J."/>
            <person name="Zhang B."/>
            <person name="An J."/>
            <person name="Wang J.J."/>
            <person name="Tian J."/>
            <person name="Jiang L."/>
            <person name="Chen Y.H."/>
            <person name="Huang S.X."/>
            <person name="Yin M."/>
            <person name="Zhang J."/>
            <person name="Gao A.L."/>
            <person name="Liu C.X."/>
            <person name="Zhu Z.X."/>
            <person name="Xiang W.S."/>
        </authorList>
    </citation>
    <scope>NUCLEOTIDE SEQUENCE [LARGE SCALE GENOMIC DNA]</scope>
    <source>
        <strain evidence="9 10">BCW-1</strain>
    </source>
</reference>
<dbReference type="KEGG" id="sbh:SBI_00824"/>
<dbReference type="eggNOG" id="COG2409">
    <property type="taxonomic scope" value="Bacteria"/>
</dbReference>
<accession>D7C4C3</accession>
<feature type="transmembrane region" description="Helical" evidence="7">
    <location>
        <begin position="603"/>
        <end position="632"/>
    </location>
</feature>
<evidence type="ECO:0000256" key="4">
    <source>
        <dbReference type="ARBA" id="ARBA00022692"/>
    </source>
</evidence>
<comment type="similarity">
    <text evidence="2">Belongs to the resistance-nodulation-cell division (RND) (TC 2.A.6) family. MmpL subfamily.</text>
</comment>
<evidence type="ECO:0000313" key="10">
    <source>
        <dbReference type="Proteomes" id="UP000000377"/>
    </source>
</evidence>
<dbReference type="EMBL" id="CP002047">
    <property type="protein sequence ID" value="ADI03945.1"/>
    <property type="molecule type" value="Genomic_DNA"/>
</dbReference>
<feature type="transmembrane region" description="Helical" evidence="7">
    <location>
        <begin position="386"/>
        <end position="410"/>
    </location>
</feature>
<dbReference type="PANTHER" id="PTHR33406:SF11">
    <property type="entry name" value="MEMBRANE PROTEIN SCO6666-RELATED"/>
    <property type="match status" value="1"/>
</dbReference>
<feature type="transmembrane region" description="Helical" evidence="7">
    <location>
        <begin position="666"/>
        <end position="686"/>
    </location>
</feature>
<evidence type="ECO:0000256" key="6">
    <source>
        <dbReference type="ARBA" id="ARBA00023136"/>
    </source>
</evidence>
<dbReference type="InterPro" id="IPR004869">
    <property type="entry name" value="MMPL_dom"/>
</dbReference>
<evidence type="ECO:0000313" key="9">
    <source>
        <dbReference type="EMBL" id="ADI03945.1"/>
    </source>
</evidence>
<feature type="transmembrane region" description="Helical" evidence="7">
    <location>
        <begin position="706"/>
        <end position="726"/>
    </location>
</feature>
<organism evidence="9 10">
    <name type="scientific">Streptomyces bingchenggensis (strain BCW-1)</name>
    <dbReference type="NCBI Taxonomy" id="749414"/>
    <lineage>
        <taxon>Bacteria</taxon>
        <taxon>Bacillati</taxon>
        <taxon>Actinomycetota</taxon>
        <taxon>Actinomycetes</taxon>
        <taxon>Kitasatosporales</taxon>
        <taxon>Streptomycetaceae</taxon>
        <taxon>Streptomyces</taxon>
    </lineage>
</organism>
<evidence type="ECO:0000256" key="7">
    <source>
        <dbReference type="SAM" id="Phobius"/>
    </source>
</evidence>
<keyword evidence="5 7" id="KW-1133">Transmembrane helix</keyword>
<sequence>MHQMPRFERDRKMLDRLARLVIRRRVAVLVVSLVLAVAGGIASTTLFSKLAAGGFDDPHSESGRAVKMLSGTFGQGQPNLTVLVTVDGSVDDPAARTAAGELTQELSKEPGVENVTSYWAAGKPPRMKSRHGDAALITGTVTGDDSTAQKRVAELADAYEGERAGLDVTFGGNTKFQAEFLEQGQKDAQTGEIIAIPLTLVVLVFVFGSLMAAALPLIVAVVAMMLSMGLMWLLAEVTAVGSLSASVVTLLGLGLAIDYSLLFVNRYREELASGKQTEEALRATMTSAGRTVLFSTLTVAVASSSMVWFPLLAVRSMGYAGALTAVLSGAAALLVLPSVLAMLGDRIERGRVIGRKKRAAGAADGNGAATNGFWHRLATLVMRRPLPIATAATLFLLLLGAPFLGINIGMPDERVMPESSSARRVATAVKEDFVGSGQNALVVIAPKGGSDGKAVEGYAKRLSSLPGVAAVRTSTGNYAEGGLVTPPDLQSRGFAAKGAVYFSVMPASDSPEEAGQIVGEIRDSEAPFEVLVGGMAATNKDAASALAEWLPYALGTLLLAMLVLLFLVTGSVLLPFLAVVLSLLSLTATFGALVWVFQDGHLAGLFGGFTVTGNIAATIPVILFGLAFGLAMDYQVFLLSRMREEYELTGSPTKAVTHALEHTGRIVTAAAVAISIVFLAFTASDISLVKAYGVGLPLAVLMDATLIRGVLLPAAMRLGGGATWWAPPGLRRLHSRLGLREEAHPRQPRVEREQTPTG</sequence>
<feature type="transmembrane region" description="Helical" evidence="7">
    <location>
        <begin position="241"/>
        <end position="264"/>
    </location>
</feature>
<dbReference type="PANTHER" id="PTHR33406">
    <property type="entry name" value="MEMBRANE PROTEIN MJ1562-RELATED"/>
    <property type="match status" value="1"/>
</dbReference>
<dbReference type="InterPro" id="IPR050545">
    <property type="entry name" value="Mycobact_MmpL"/>
</dbReference>
<proteinExistence type="inferred from homology"/>
<evidence type="ECO:0000256" key="1">
    <source>
        <dbReference type="ARBA" id="ARBA00004651"/>
    </source>
</evidence>
<evidence type="ECO:0000256" key="3">
    <source>
        <dbReference type="ARBA" id="ARBA00022475"/>
    </source>
</evidence>
<dbReference type="PATRIC" id="fig|749414.3.peg.841"/>
<evidence type="ECO:0000259" key="8">
    <source>
        <dbReference type="PROSITE" id="PS50156"/>
    </source>
</evidence>
<dbReference type="InterPro" id="IPR000731">
    <property type="entry name" value="SSD"/>
</dbReference>
<dbReference type="SUPFAM" id="SSF82866">
    <property type="entry name" value="Multidrug efflux transporter AcrB transmembrane domain"/>
    <property type="match status" value="2"/>
</dbReference>
<feature type="transmembrane region" description="Helical" evidence="7">
    <location>
        <begin position="193"/>
        <end position="210"/>
    </location>
</feature>
<dbReference type="eggNOG" id="COG1033">
    <property type="taxonomic scope" value="Bacteria"/>
</dbReference>
<keyword evidence="10" id="KW-1185">Reference proteome</keyword>
<name>D7C4C3_STRBB</name>
<dbReference type="GO" id="GO:0005886">
    <property type="term" value="C:plasma membrane"/>
    <property type="evidence" value="ECO:0007669"/>
    <property type="project" value="UniProtKB-SubCell"/>
</dbReference>
<keyword evidence="3" id="KW-1003">Cell membrane</keyword>
<dbReference type="AlphaFoldDB" id="D7C4C3"/>
<feature type="transmembrane region" description="Helical" evidence="7">
    <location>
        <begin position="217"/>
        <end position="235"/>
    </location>
</feature>
<dbReference type="Gene3D" id="1.20.1640.10">
    <property type="entry name" value="Multidrug efflux transporter AcrB transmembrane domain"/>
    <property type="match status" value="2"/>
</dbReference>
<dbReference type="PROSITE" id="PS50156">
    <property type="entry name" value="SSD"/>
    <property type="match status" value="1"/>
</dbReference>